<evidence type="ECO:0000256" key="1">
    <source>
        <dbReference type="SAM" id="Coils"/>
    </source>
</evidence>
<accession>A0A830HV82</accession>
<comment type="caution">
    <text evidence="2">The sequence shown here is derived from an EMBL/GenBank/DDBJ whole genome shotgun (WGS) entry which is preliminary data.</text>
</comment>
<name>A0A830HV82_9CHLO</name>
<reference evidence="2" key="1">
    <citation type="submission" date="2020-10" db="EMBL/GenBank/DDBJ databases">
        <title>Unveiling of a novel bifunctional photoreceptor, Dualchrome1, isolated from a cosmopolitan green alga.</title>
        <authorList>
            <person name="Suzuki S."/>
            <person name="Kawachi M."/>
        </authorList>
    </citation>
    <scope>NUCLEOTIDE SEQUENCE</scope>
    <source>
        <strain evidence="2">NIES 2893</strain>
    </source>
</reference>
<sequence length="418" mass="46198">MRSAISLSLSVSADGGVTWSKMPYAAVPVASGARGGFVKALTPVPPHVVDASGRVEADPEREYFYMFLGAASASIRHRCRAVIAVASSTSPTGPWHLHSPVLTPLLPPEDAGPARREEGLFHTLRRPHVIYRHGRWHLFASTDPHTTNPRWRAPQSASSAQGTRGGQFATRLFHWTSKTRSILGPYEANLEMYPNGYNGVLGSEHTGLFWTMLVTRLPWRPFTNSTEESEMAYLRAERRRWKMERKQQRREEASQLAAELAAERKEAGLPESQMTEDTDEQLETEVQAAVAVGDPTVLADLEEVGRARGSKWRRRRLLARREKLVDARDAAIAADLVDRVQGAKTDDPIFAIGAYRLGDAEGKPRDVRLRVHGTLELSGRWSLLWPSGGVPPQIVGTPPFGSSLAEQAAAYRDLTSEV</sequence>
<gene>
    <name evidence="2" type="ORF">PPROV_000809700</name>
</gene>
<keyword evidence="3" id="KW-1185">Reference proteome</keyword>
<dbReference type="Gene3D" id="2.115.10.20">
    <property type="entry name" value="Glycosyl hydrolase domain, family 43"/>
    <property type="match status" value="1"/>
</dbReference>
<dbReference type="AlphaFoldDB" id="A0A830HV82"/>
<feature type="coiled-coil region" evidence="1">
    <location>
        <begin position="231"/>
        <end position="266"/>
    </location>
</feature>
<dbReference type="InterPro" id="IPR023296">
    <property type="entry name" value="Glyco_hydro_beta-prop_sf"/>
</dbReference>
<dbReference type="SUPFAM" id="SSF75005">
    <property type="entry name" value="Arabinanase/levansucrase/invertase"/>
    <property type="match status" value="1"/>
</dbReference>
<keyword evidence="1" id="KW-0175">Coiled coil</keyword>
<protein>
    <recommendedName>
        <fullName evidence="4">Glycosyl hydrolase family 32 N-terminal domain-containing protein</fullName>
    </recommendedName>
</protein>
<organism evidence="2 3">
    <name type="scientific">Pycnococcus provasolii</name>
    <dbReference type="NCBI Taxonomy" id="41880"/>
    <lineage>
        <taxon>Eukaryota</taxon>
        <taxon>Viridiplantae</taxon>
        <taxon>Chlorophyta</taxon>
        <taxon>Pseudoscourfieldiophyceae</taxon>
        <taxon>Pseudoscourfieldiales</taxon>
        <taxon>Pycnococcaceae</taxon>
        <taxon>Pycnococcus</taxon>
    </lineage>
</organism>
<dbReference type="Proteomes" id="UP000660262">
    <property type="component" value="Unassembled WGS sequence"/>
</dbReference>
<proteinExistence type="predicted"/>
<dbReference type="EMBL" id="BNJQ01000024">
    <property type="protein sequence ID" value="GHP09361.1"/>
    <property type="molecule type" value="Genomic_DNA"/>
</dbReference>
<evidence type="ECO:0008006" key="4">
    <source>
        <dbReference type="Google" id="ProtNLM"/>
    </source>
</evidence>
<evidence type="ECO:0000313" key="3">
    <source>
        <dbReference type="Proteomes" id="UP000660262"/>
    </source>
</evidence>
<evidence type="ECO:0000313" key="2">
    <source>
        <dbReference type="EMBL" id="GHP09361.1"/>
    </source>
</evidence>